<evidence type="ECO:0000313" key="4">
    <source>
        <dbReference type="EMBL" id="MFC4027489.1"/>
    </source>
</evidence>
<dbReference type="RefSeq" id="WP_290234042.1">
    <property type="nucleotide sequence ID" value="NZ_JAUFPZ010000002.1"/>
</dbReference>
<sequence>MPKKRKILMVSMPSLHFFRWVDQLKDSDFEVYWFDITGAGNFIERISWVHQITNWKLRWNFPGRIFLKSRFPQLYQGISKYNERTLSQEFEKTVNEIQPDTVHSFALYVSCTPILSVMKKHTELKWIYSSWGSDLFYFQNNTNYLADIKKVLKRVNYLITDCKRDFQIAEKYGFRGQFLGVFPGGGGFKIGELNNFRETQEDRKLILIKGYQGRSGRAVPILKAISKLTEELQLYKIVIFGADPEVFEYLKKSDLRTWDNIQVLGKIPHDRVLKLMGSSKIYIGNSNSDGMPNTLLEAICMDVFPIQSNPGNVTSEIIEHGKNGLLISDCDDVVEIISHLKQAITTDISNTYKIVNDDLKQSLDFENVKNRVLKVYKAILN</sequence>
<dbReference type="SUPFAM" id="SSF53756">
    <property type="entry name" value="UDP-Glycosyltransferase/glycogen phosphorylase"/>
    <property type="match status" value="1"/>
</dbReference>
<evidence type="ECO:0000259" key="3">
    <source>
        <dbReference type="Pfam" id="PF13477"/>
    </source>
</evidence>
<comment type="caution">
    <text evidence="4">The sequence shown here is derived from an EMBL/GenBank/DDBJ whole genome shotgun (WGS) entry which is preliminary data.</text>
</comment>
<dbReference type="PANTHER" id="PTHR46401">
    <property type="entry name" value="GLYCOSYLTRANSFERASE WBBK-RELATED"/>
    <property type="match status" value="1"/>
</dbReference>
<dbReference type="Proteomes" id="UP001595793">
    <property type="component" value="Unassembled WGS sequence"/>
</dbReference>
<evidence type="ECO:0000259" key="2">
    <source>
        <dbReference type="Pfam" id="PF00534"/>
    </source>
</evidence>
<evidence type="ECO:0000256" key="1">
    <source>
        <dbReference type="ARBA" id="ARBA00022679"/>
    </source>
</evidence>
<proteinExistence type="predicted"/>
<name>A0ABV8H9M5_9FLAO</name>
<dbReference type="InterPro" id="IPR028098">
    <property type="entry name" value="Glyco_trans_4-like_N"/>
</dbReference>
<organism evidence="4 5">
    <name type="scientific">Zunongwangia endophytica</name>
    <dbReference type="NCBI Taxonomy" id="1808945"/>
    <lineage>
        <taxon>Bacteria</taxon>
        <taxon>Pseudomonadati</taxon>
        <taxon>Bacteroidota</taxon>
        <taxon>Flavobacteriia</taxon>
        <taxon>Flavobacteriales</taxon>
        <taxon>Flavobacteriaceae</taxon>
        <taxon>Zunongwangia</taxon>
    </lineage>
</organism>
<dbReference type="EC" id="2.4.-.-" evidence="4"/>
<feature type="domain" description="Glycosyltransferase subfamily 4-like N-terminal" evidence="3">
    <location>
        <begin position="11"/>
        <end position="160"/>
    </location>
</feature>
<dbReference type="GO" id="GO:0016757">
    <property type="term" value="F:glycosyltransferase activity"/>
    <property type="evidence" value="ECO:0007669"/>
    <property type="project" value="UniProtKB-KW"/>
</dbReference>
<dbReference type="Pfam" id="PF13477">
    <property type="entry name" value="Glyco_trans_4_2"/>
    <property type="match status" value="1"/>
</dbReference>
<keyword evidence="4" id="KW-0328">Glycosyltransferase</keyword>
<feature type="domain" description="Glycosyl transferase family 1" evidence="2">
    <location>
        <begin position="200"/>
        <end position="345"/>
    </location>
</feature>
<keyword evidence="5" id="KW-1185">Reference proteome</keyword>
<dbReference type="Gene3D" id="3.40.50.2000">
    <property type="entry name" value="Glycogen Phosphorylase B"/>
    <property type="match status" value="2"/>
</dbReference>
<keyword evidence="1 4" id="KW-0808">Transferase</keyword>
<dbReference type="InterPro" id="IPR001296">
    <property type="entry name" value="Glyco_trans_1"/>
</dbReference>
<gene>
    <name evidence="4" type="ORF">ACFOS1_08740</name>
</gene>
<protein>
    <submittedName>
        <fullName evidence="4">Glycosyltransferase</fullName>
        <ecNumber evidence="4">2.4.-.-</ecNumber>
    </submittedName>
</protein>
<accession>A0ABV8H9M5</accession>
<dbReference type="Pfam" id="PF00534">
    <property type="entry name" value="Glycos_transf_1"/>
    <property type="match status" value="1"/>
</dbReference>
<evidence type="ECO:0000313" key="5">
    <source>
        <dbReference type="Proteomes" id="UP001595793"/>
    </source>
</evidence>
<reference evidence="5" key="1">
    <citation type="journal article" date="2019" name="Int. J. Syst. Evol. Microbiol.">
        <title>The Global Catalogue of Microorganisms (GCM) 10K type strain sequencing project: providing services to taxonomists for standard genome sequencing and annotation.</title>
        <authorList>
            <consortium name="The Broad Institute Genomics Platform"/>
            <consortium name="The Broad Institute Genome Sequencing Center for Infectious Disease"/>
            <person name="Wu L."/>
            <person name="Ma J."/>
        </authorList>
    </citation>
    <scope>NUCLEOTIDE SEQUENCE [LARGE SCALE GENOMIC DNA]</scope>
    <source>
        <strain evidence="5">CECT 9128</strain>
    </source>
</reference>
<dbReference type="EMBL" id="JBHSAS010000006">
    <property type="protein sequence ID" value="MFC4027489.1"/>
    <property type="molecule type" value="Genomic_DNA"/>
</dbReference>
<dbReference type="PANTHER" id="PTHR46401:SF2">
    <property type="entry name" value="GLYCOSYLTRANSFERASE WBBK-RELATED"/>
    <property type="match status" value="1"/>
</dbReference>